<keyword evidence="3" id="KW-0489">Methyltransferase</keyword>
<dbReference type="OrthoDB" id="3724977at2"/>
<sequence>MGAMAWNLDEHDGRLQLETGVEGRAAKMGHRLTLAANRWHARVDWAGDAPAALALTVDLDGVEVVSGEGGVTPMTPPEKALARTNALKVLGAKRFPQIVYQADTITNADGGYRLDGTLTIAGTSRPHTVDLRVDDLGDAWALAARSEVSHRDHKLKPYSMLMGAMRVADAVTVTFAARVAKDR</sequence>
<dbReference type="AlphaFoldDB" id="A0A1E3RBA6"/>
<accession>A0A1E3RBA6</accession>
<dbReference type="STRING" id="1776.BHQ18_24845"/>
<keyword evidence="4" id="KW-1185">Reference proteome</keyword>
<dbReference type="GO" id="GO:0008168">
    <property type="term" value="F:methyltransferase activity"/>
    <property type="evidence" value="ECO:0007669"/>
    <property type="project" value="UniProtKB-KW"/>
</dbReference>
<dbReference type="Pfam" id="PF04264">
    <property type="entry name" value="YceI"/>
    <property type="match status" value="1"/>
</dbReference>
<dbReference type="Gene3D" id="2.40.128.110">
    <property type="entry name" value="Lipid/polyisoprenoid-binding, YceI-like"/>
    <property type="match status" value="1"/>
</dbReference>
<dbReference type="SUPFAM" id="SSF101874">
    <property type="entry name" value="YceI-like"/>
    <property type="match status" value="1"/>
</dbReference>
<gene>
    <name evidence="3" type="ORF">BHQ18_24845</name>
</gene>
<dbReference type="GO" id="GO:0032259">
    <property type="term" value="P:methylation"/>
    <property type="evidence" value="ECO:0007669"/>
    <property type="project" value="UniProtKB-KW"/>
</dbReference>
<comment type="similarity">
    <text evidence="1">Belongs to the UPF0312 family.</text>
</comment>
<dbReference type="SMART" id="SM00867">
    <property type="entry name" value="YceI"/>
    <property type="match status" value="1"/>
</dbReference>
<feature type="domain" description="Lipid/polyisoprenoid-binding YceI-like" evidence="2">
    <location>
        <begin position="5"/>
        <end position="180"/>
    </location>
</feature>
<reference evidence="4" key="1">
    <citation type="submission" date="2016-09" db="EMBL/GenBank/DDBJ databases">
        <authorList>
            <person name="Greninger A.L."/>
            <person name="Jerome K.R."/>
            <person name="Mcnair B."/>
            <person name="Wallis C."/>
            <person name="Fang F."/>
        </authorList>
    </citation>
    <scope>NUCLEOTIDE SEQUENCE [LARGE SCALE GENOMIC DNA]</scope>
    <source>
        <strain evidence="4">M6</strain>
    </source>
</reference>
<comment type="caution">
    <text evidence="3">The sequence shown here is derived from an EMBL/GenBank/DDBJ whole genome shotgun (WGS) entry which is preliminary data.</text>
</comment>
<evidence type="ECO:0000256" key="1">
    <source>
        <dbReference type="ARBA" id="ARBA00008812"/>
    </source>
</evidence>
<dbReference type="EMBL" id="MIHA01000024">
    <property type="protein sequence ID" value="ODQ87188.1"/>
    <property type="molecule type" value="Genomic_DNA"/>
</dbReference>
<evidence type="ECO:0000259" key="2">
    <source>
        <dbReference type="SMART" id="SM00867"/>
    </source>
</evidence>
<protein>
    <submittedName>
        <fullName evidence="3">S-adenosyl-L-methionine-dependent methyltransferase</fullName>
    </submittedName>
</protein>
<keyword evidence="3" id="KW-0808">Transferase</keyword>
<dbReference type="InterPro" id="IPR036761">
    <property type="entry name" value="TTHA0802/YceI-like_sf"/>
</dbReference>
<evidence type="ECO:0000313" key="4">
    <source>
        <dbReference type="Proteomes" id="UP000094053"/>
    </source>
</evidence>
<dbReference type="RefSeq" id="WP_069416318.1">
    <property type="nucleotide sequence ID" value="NZ_JACKUL010000009.1"/>
</dbReference>
<organism evidence="3 4">
    <name type="scientific">Mycolicibacterium flavescens</name>
    <name type="common">Mycobacterium flavescens</name>
    <dbReference type="NCBI Taxonomy" id="1776"/>
    <lineage>
        <taxon>Bacteria</taxon>
        <taxon>Bacillati</taxon>
        <taxon>Actinomycetota</taxon>
        <taxon>Actinomycetes</taxon>
        <taxon>Mycobacteriales</taxon>
        <taxon>Mycobacteriaceae</taxon>
        <taxon>Mycolicibacterium</taxon>
    </lineage>
</organism>
<name>A0A1E3RBA6_MYCFV</name>
<proteinExistence type="inferred from homology"/>
<dbReference type="InterPro" id="IPR007372">
    <property type="entry name" value="Lipid/polyisoprenoid-bd_YceI"/>
</dbReference>
<dbReference type="Proteomes" id="UP000094053">
    <property type="component" value="Unassembled WGS sequence"/>
</dbReference>
<evidence type="ECO:0000313" key="3">
    <source>
        <dbReference type="EMBL" id="ODQ87188.1"/>
    </source>
</evidence>